<dbReference type="InterPro" id="IPR019888">
    <property type="entry name" value="Tscrpt_reg_AsnC-like"/>
</dbReference>
<evidence type="ECO:0000313" key="5">
    <source>
        <dbReference type="EMBL" id="ATX78422.1"/>
    </source>
</evidence>
<accession>A0A2K8KV17</accession>
<dbReference type="InterPro" id="IPR000485">
    <property type="entry name" value="AsnC-type_HTH_dom"/>
</dbReference>
<dbReference type="GO" id="GO:0005829">
    <property type="term" value="C:cytosol"/>
    <property type="evidence" value="ECO:0007669"/>
    <property type="project" value="TreeGrafter"/>
</dbReference>
<dbReference type="InterPro" id="IPR019885">
    <property type="entry name" value="Tscrpt_reg_HTH_AsnC-type_CS"/>
</dbReference>
<dbReference type="InterPro" id="IPR011008">
    <property type="entry name" value="Dimeric_a/b-barrel"/>
</dbReference>
<dbReference type="SUPFAM" id="SSF46785">
    <property type="entry name" value="Winged helix' DNA-binding domain"/>
    <property type="match status" value="1"/>
</dbReference>
<reference evidence="5 6" key="1">
    <citation type="journal article" date="2017" name="Environ. Microbiol.">
        <title>Genomic and physiological analyses of 'Reinekea forsetii' reveal a versatile opportunistic lifestyle during spring algae blooms.</title>
        <authorList>
            <person name="Avci B."/>
            <person name="Hahnke R.L."/>
            <person name="Chafee M."/>
            <person name="Fischer T."/>
            <person name="Gruber-Vodicka H."/>
            <person name="Tegetmeyer H.E."/>
            <person name="Harder J."/>
            <person name="Fuchs B.M."/>
            <person name="Amann R.I."/>
            <person name="Teeling H."/>
        </authorList>
    </citation>
    <scope>NUCLEOTIDE SEQUENCE [LARGE SCALE GENOMIC DNA]</scope>
    <source>
        <strain evidence="5 6">Hel1_31_D35</strain>
    </source>
</reference>
<feature type="domain" description="HTH asnC-type" evidence="4">
    <location>
        <begin position="7"/>
        <end position="68"/>
    </location>
</feature>
<dbReference type="GO" id="GO:0043200">
    <property type="term" value="P:response to amino acid"/>
    <property type="evidence" value="ECO:0007669"/>
    <property type="project" value="TreeGrafter"/>
</dbReference>
<sequence length="161" mass="18270">MANLSKLDRYDRQILELLQKDAGLSNQDLAERIGLSASPCSRRIKNLEERGFIDQRIALINRSALNLNLVAIVGIRMDRHTPDRFEHFEQAVAAIDEVIECFLVTGQDSDYQLKVVVPDMDHYHQVLLKHITTIAGVDGVHSSFLLRDIIKAKPLPLKYLP</sequence>
<keyword evidence="6" id="KW-1185">Reference proteome</keyword>
<dbReference type="Pfam" id="PF13412">
    <property type="entry name" value="HTH_24"/>
    <property type="match status" value="1"/>
</dbReference>
<evidence type="ECO:0000256" key="1">
    <source>
        <dbReference type="ARBA" id="ARBA00023015"/>
    </source>
</evidence>
<keyword evidence="3" id="KW-0804">Transcription</keyword>
<keyword evidence="2" id="KW-0238">DNA-binding</keyword>
<protein>
    <submittedName>
        <fullName evidence="5">Transcriptional regulator, AsnC family</fullName>
    </submittedName>
</protein>
<dbReference type="PROSITE" id="PS50956">
    <property type="entry name" value="HTH_ASNC_2"/>
    <property type="match status" value="1"/>
</dbReference>
<dbReference type="GO" id="GO:0043565">
    <property type="term" value="F:sequence-specific DNA binding"/>
    <property type="evidence" value="ECO:0007669"/>
    <property type="project" value="InterPro"/>
</dbReference>
<dbReference type="PRINTS" id="PR00033">
    <property type="entry name" value="HTHASNC"/>
</dbReference>
<dbReference type="OrthoDB" id="8590699at2"/>
<dbReference type="InterPro" id="IPR011991">
    <property type="entry name" value="ArsR-like_HTH"/>
</dbReference>
<evidence type="ECO:0000313" key="6">
    <source>
        <dbReference type="Proteomes" id="UP000229757"/>
    </source>
</evidence>
<dbReference type="SMART" id="SM00344">
    <property type="entry name" value="HTH_ASNC"/>
    <property type="match status" value="1"/>
</dbReference>
<dbReference type="GO" id="GO:0006355">
    <property type="term" value="P:regulation of DNA-templated transcription"/>
    <property type="evidence" value="ECO:0007669"/>
    <property type="project" value="UniProtKB-ARBA"/>
</dbReference>
<organism evidence="5 6">
    <name type="scientific">Reinekea forsetii</name>
    <dbReference type="NCBI Taxonomy" id="1336806"/>
    <lineage>
        <taxon>Bacteria</taxon>
        <taxon>Pseudomonadati</taxon>
        <taxon>Pseudomonadota</taxon>
        <taxon>Gammaproteobacteria</taxon>
        <taxon>Oceanospirillales</taxon>
        <taxon>Saccharospirillaceae</taxon>
        <taxon>Reinekea</taxon>
    </lineage>
</organism>
<dbReference type="Gene3D" id="3.30.70.920">
    <property type="match status" value="1"/>
</dbReference>
<evidence type="ECO:0000256" key="2">
    <source>
        <dbReference type="ARBA" id="ARBA00023125"/>
    </source>
</evidence>
<gene>
    <name evidence="5" type="ORF">REIFOR_03319</name>
</gene>
<dbReference type="PROSITE" id="PS00519">
    <property type="entry name" value="HTH_ASNC_1"/>
    <property type="match status" value="1"/>
</dbReference>
<dbReference type="Gene3D" id="1.10.10.10">
    <property type="entry name" value="Winged helix-like DNA-binding domain superfamily/Winged helix DNA-binding domain"/>
    <property type="match status" value="1"/>
</dbReference>
<dbReference type="InterPro" id="IPR036390">
    <property type="entry name" value="WH_DNA-bd_sf"/>
</dbReference>
<evidence type="ECO:0000256" key="3">
    <source>
        <dbReference type="ARBA" id="ARBA00023163"/>
    </source>
</evidence>
<dbReference type="AlphaFoldDB" id="A0A2K8KV17"/>
<evidence type="ECO:0000259" key="4">
    <source>
        <dbReference type="PROSITE" id="PS50956"/>
    </source>
</evidence>
<name>A0A2K8KV17_9GAMM</name>
<dbReference type="CDD" id="cd00090">
    <property type="entry name" value="HTH_ARSR"/>
    <property type="match status" value="1"/>
</dbReference>
<dbReference type="KEGG" id="rfo:REIFOR_03319"/>
<dbReference type="PANTHER" id="PTHR30154:SF34">
    <property type="entry name" value="TRANSCRIPTIONAL REGULATOR AZLB"/>
    <property type="match status" value="1"/>
</dbReference>
<dbReference type="Proteomes" id="UP000229757">
    <property type="component" value="Chromosome"/>
</dbReference>
<proteinExistence type="predicted"/>
<dbReference type="InterPro" id="IPR019887">
    <property type="entry name" value="Tscrpt_reg_AsnC/Lrp_C"/>
</dbReference>
<keyword evidence="1" id="KW-0805">Transcription regulation</keyword>
<dbReference type="InterPro" id="IPR036388">
    <property type="entry name" value="WH-like_DNA-bd_sf"/>
</dbReference>
<dbReference type="EMBL" id="CP011797">
    <property type="protein sequence ID" value="ATX78422.1"/>
    <property type="molecule type" value="Genomic_DNA"/>
</dbReference>
<dbReference type="RefSeq" id="WP_100258825.1">
    <property type="nucleotide sequence ID" value="NZ_CP011797.1"/>
</dbReference>
<dbReference type="SUPFAM" id="SSF54909">
    <property type="entry name" value="Dimeric alpha+beta barrel"/>
    <property type="match status" value="1"/>
</dbReference>
<dbReference type="PANTHER" id="PTHR30154">
    <property type="entry name" value="LEUCINE-RESPONSIVE REGULATORY PROTEIN"/>
    <property type="match status" value="1"/>
</dbReference>
<dbReference type="Pfam" id="PF01037">
    <property type="entry name" value="AsnC_trans_reg"/>
    <property type="match status" value="1"/>
</dbReference>